<evidence type="ECO:0000256" key="12">
    <source>
        <dbReference type="ARBA" id="ARBA00022990"/>
    </source>
</evidence>
<keyword evidence="10 17" id="KW-0808">Transferase</keyword>
<evidence type="ECO:0000256" key="5">
    <source>
        <dbReference type="ARBA" id="ARBA00013030"/>
    </source>
</evidence>
<keyword evidence="13 17" id="KW-0718">Serine biosynthesis</keyword>
<dbReference type="HAMAP" id="MF_00160">
    <property type="entry name" value="SerC_aminotrans_5"/>
    <property type="match status" value="1"/>
</dbReference>
<dbReference type="RefSeq" id="XP_033814385.1">
    <property type="nucleotide sequence ID" value="XM_033958494.1"/>
</dbReference>
<dbReference type="PROSITE" id="PS00595">
    <property type="entry name" value="AA_TRANSFER_CLASS_5"/>
    <property type="match status" value="1"/>
</dbReference>
<dbReference type="Gene3D" id="3.90.1150.10">
    <property type="entry name" value="Aspartate Aminotransferase, domain 1"/>
    <property type="match status" value="1"/>
</dbReference>
<dbReference type="InterPro" id="IPR000192">
    <property type="entry name" value="Aminotrans_V_dom"/>
</dbReference>
<keyword evidence="19" id="KW-1185">Reference proteome</keyword>
<evidence type="ECO:0000313" key="20">
    <source>
        <dbReference type="RefSeq" id="XP_033814385.1"/>
    </source>
</evidence>
<evidence type="ECO:0000256" key="14">
    <source>
        <dbReference type="ARBA" id="ARBA00049007"/>
    </source>
</evidence>
<dbReference type="GO" id="GO:0004648">
    <property type="term" value="F:O-phospho-L-serine:2-oxoglutarate aminotransferase activity"/>
    <property type="evidence" value="ECO:0007669"/>
    <property type="project" value="UniProtKB-EC"/>
</dbReference>
<dbReference type="InterPro" id="IPR015421">
    <property type="entry name" value="PyrdxlP-dep_Trfase_major"/>
</dbReference>
<dbReference type="CDD" id="cd00611">
    <property type="entry name" value="PSAT_like"/>
    <property type="match status" value="1"/>
</dbReference>
<evidence type="ECO:0000256" key="17">
    <source>
        <dbReference type="RuleBase" id="RU004505"/>
    </source>
</evidence>
<evidence type="ECO:0000256" key="13">
    <source>
        <dbReference type="ARBA" id="ARBA00023299"/>
    </source>
</evidence>
<organism evidence="19 20">
    <name type="scientific">Geotrypetes seraphini</name>
    <name type="common">Gaboon caecilian</name>
    <name type="synonym">Caecilia seraphini</name>
    <dbReference type="NCBI Taxonomy" id="260995"/>
    <lineage>
        <taxon>Eukaryota</taxon>
        <taxon>Metazoa</taxon>
        <taxon>Chordata</taxon>
        <taxon>Craniata</taxon>
        <taxon>Vertebrata</taxon>
        <taxon>Euteleostomi</taxon>
        <taxon>Amphibia</taxon>
        <taxon>Gymnophiona</taxon>
        <taxon>Geotrypetes</taxon>
    </lineage>
</organism>
<dbReference type="CTD" id="29968"/>
<dbReference type="SUPFAM" id="SSF53383">
    <property type="entry name" value="PLP-dependent transferases"/>
    <property type="match status" value="1"/>
</dbReference>
<accession>A0A6P8S7N3</accession>
<dbReference type="EC" id="2.6.1.52" evidence="5 17"/>
<dbReference type="AlphaFoldDB" id="A0A6P8S7N3"/>
<sequence>MSDQRSEALSRSWDIVAMEAGRQIINFGAGPAKLPRSVMIEAQKEFVDYRGLGFSVLEMSHRSSEFSKIINTAENFLRDLLNIPENYKVLFLQGGGTGQFSAVPLNLIGLKDGRYADYVVTGAWSAKAAKEAVNYGKVNIVHPKLETYIQIPDPSSWHLNPEASYIYYCANETVHGVEFDFIPDVKGALLVCDMSSNFLSKPVDVSKFGVIFAGAQKNIGCAGVTVVIVREDLLGFALKECPTVMDYKIQAGNGSLYNTPPCFSIYILQLVLEWIKNNGGAVSMEKLSLIKSQMIYDVIDDSHGFYVCPVEIKSRSRMNVPFHIGSAKGDECLEKKFLDEAAELGMLSLKGHRSVGGIRASLYNAVTVEEVQKLAAFMRNFMQMHK</sequence>
<gene>
    <name evidence="20" type="primary">PSAT1</name>
</gene>
<comment type="subunit">
    <text evidence="4">Homodimer.</text>
</comment>
<dbReference type="InterPro" id="IPR020578">
    <property type="entry name" value="Aminotrans_V_PyrdxlP_BS"/>
</dbReference>
<keyword evidence="9 17" id="KW-0028">Amino-acid biosynthesis</keyword>
<dbReference type="KEGG" id="gsh:117366735"/>
<dbReference type="UniPathway" id="UPA00244">
    <property type="reaction ID" value="UER00311"/>
</dbReference>
<dbReference type="InParanoid" id="A0A6P8S7N3"/>
<dbReference type="GO" id="GO:0030170">
    <property type="term" value="F:pyridoxal phosphate binding"/>
    <property type="evidence" value="ECO:0007669"/>
    <property type="project" value="TreeGrafter"/>
</dbReference>
<dbReference type="FunCoup" id="A0A6P8S7N3">
    <property type="interactions" value="883"/>
</dbReference>
<dbReference type="PANTHER" id="PTHR43247">
    <property type="entry name" value="PHOSPHOSERINE AMINOTRANSFERASE"/>
    <property type="match status" value="1"/>
</dbReference>
<dbReference type="FunFam" id="3.40.640.10:FF:000010">
    <property type="entry name" value="Phosphoserine aminotransferase"/>
    <property type="match status" value="1"/>
</dbReference>
<comment type="catalytic activity">
    <reaction evidence="14 17">
        <text>O-phospho-L-serine + 2-oxoglutarate = 3-phosphooxypyruvate + L-glutamate</text>
        <dbReference type="Rhea" id="RHEA:14329"/>
        <dbReference type="ChEBI" id="CHEBI:16810"/>
        <dbReference type="ChEBI" id="CHEBI:18110"/>
        <dbReference type="ChEBI" id="CHEBI:29985"/>
        <dbReference type="ChEBI" id="CHEBI:57524"/>
        <dbReference type="EC" id="2.6.1.52"/>
    </reaction>
</comment>
<comment type="cofactor">
    <cofactor evidence="1 16">
        <name>pyridoxal 5'-phosphate</name>
        <dbReference type="ChEBI" id="CHEBI:597326"/>
    </cofactor>
</comment>
<evidence type="ECO:0000256" key="9">
    <source>
        <dbReference type="ARBA" id="ARBA00022605"/>
    </source>
</evidence>
<dbReference type="InterPro" id="IPR015422">
    <property type="entry name" value="PyrdxlP-dep_Trfase_small"/>
</dbReference>
<dbReference type="PIRSF" id="PIRSF000525">
    <property type="entry name" value="SerC"/>
    <property type="match status" value="1"/>
</dbReference>
<evidence type="ECO:0000256" key="7">
    <source>
        <dbReference type="ARBA" id="ARBA00022553"/>
    </source>
</evidence>
<dbReference type="NCBIfam" id="NF003764">
    <property type="entry name" value="PRK05355.1"/>
    <property type="match status" value="1"/>
</dbReference>
<dbReference type="Gene3D" id="3.40.640.10">
    <property type="entry name" value="Type I PLP-dependent aspartate aminotransferase-like (Major domain)"/>
    <property type="match status" value="1"/>
</dbReference>
<keyword evidence="11" id="KW-0663">Pyridoxal phosphate</keyword>
<dbReference type="PANTHER" id="PTHR43247:SF1">
    <property type="entry name" value="PHOSPHOSERINE AMINOTRANSFERASE"/>
    <property type="match status" value="1"/>
</dbReference>
<evidence type="ECO:0000256" key="11">
    <source>
        <dbReference type="ARBA" id="ARBA00022898"/>
    </source>
</evidence>
<evidence type="ECO:0000256" key="8">
    <source>
        <dbReference type="ARBA" id="ARBA00022576"/>
    </source>
</evidence>
<keyword evidence="8 17" id="KW-0032">Aminotransferase</keyword>
<dbReference type="GO" id="GO:0006564">
    <property type="term" value="P:L-serine biosynthetic process"/>
    <property type="evidence" value="ECO:0007669"/>
    <property type="project" value="UniProtKB-KW"/>
</dbReference>
<dbReference type="InterPro" id="IPR015424">
    <property type="entry name" value="PyrdxlP-dep_Trfase"/>
</dbReference>
<dbReference type="GeneID" id="117366735"/>
<reference evidence="20" key="1">
    <citation type="submission" date="2025-08" db="UniProtKB">
        <authorList>
            <consortium name="RefSeq"/>
        </authorList>
    </citation>
    <scope>IDENTIFICATION</scope>
</reference>
<dbReference type="InterPro" id="IPR022278">
    <property type="entry name" value="Pser_aminoTfrase"/>
</dbReference>
<comment type="similarity">
    <text evidence="3">Belongs to the class-V pyridoxal-phosphate-dependent aminotransferase family. SerC subfamily.</text>
</comment>
<dbReference type="OrthoDB" id="1703350at2759"/>
<dbReference type="NCBIfam" id="TIGR01364">
    <property type="entry name" value="serC_1"/>
    <property type="match status" value="1"/>
</dbReference>
<evidence type="ECO:0000256" key="4">
    <source>
        <dbReference type="ARBA" id="ARBA00011738"/>
    </source>
</evidence>
<feature type="domain" description="Aminotransferase class V" evidence="18">
    <location>
        <begin position="25"/>
        <end position="374"/>
    </location>
</feature>
<evidence type="ECO:0000256" key="1">
    <source>
        <dbReference type="ARBA" id="ARBA00001933"/>
    </source>
</evidence>
<dbReference type="GO" id="GO:0005737">
    <property type="term" value="C:cytoplasm"/>
    <property type="evidence" value="ECO:0007669"/>
    <property type="project" value="TreeGrafter"/>
</dbReference>
<evidence type="ECO:0000259" key="18">
    <source>
        <dbReference type="Pfam" id="PF00266"/>
    </source>
</evidence>
<evidence type="ECO:0000256" key="2">
    <source>
        <dbReference type="ARBA" id="ARBA00005099"/>
    </source>
</evidence>
<dbReference type="Pfam" id="PF00266">
    <property type="entry name" value="Aminotran_5"/>
    <property type="match status" value="1"/>
</dbReference>
<evidence type="ECO:0000256" key="3">
    <source>
        <dbReference type="ARBA" id="ARBA00006904"/>
    </source>
</evidence>
<name>A0A6P8S7N3_GEOSA</name>
<proteinExistence type="inferred from homology"/>
<evidence type="ECO:0000256" key="16">
    <source>
        <dbReference type="RuleBase" id="RU004504"/>
    </source>
</evidence>
<keyword evidence="12" id="KW-0007">Acetylation</keyword>
<dbReference type="Proteomes" id="UP000515159">
    <property type="component" value="Chromosome 9"/>
</dbReference>
<evidence type="ECO:0000256" key="10">
    <source>
        <dbReference type="ARBA" id="ARBA00022679"/>
    </source>
</evidence>
<evidence type="ECO:0000256" key="15">
    <source>
        <dbReference type="ARBA" id="ARBA00054188"/>
    </source>
</evidence>
<keyword evidence="7" id="KW-0597">Phosphoprotein</keyword>
<comment type="function">
    <text evidence="15">Involved in L-serine biosynthesis via the phosphorylated pathway, a three-step pathway converting the glycolytic intermediate 3-phospho-D-glycerate into L-serine. Catalyzes the second step, that is the pyridoxal 5'-phosphate-dependent transamination of 3-phosphohydroxypyruvate and L-glutamate to O-phosphoserine (OPS) and alpha-ketoglutarate.</text>
</comment>
<protein>
    <recommendedName>
        <fullName evidence="6 17">Phosphoserine aminotransferase</fullName>
        <ecNumber evidence="5 17">2.6.1.52</ecNumber>
    </recommendedName>
</protein>
<dbReference type="FunFam" id="3.90.1150.10:FF:000121">
    <property type="entry name" value="Phosphoserine aminotransferase"/>
    <property type="match status" value="1"/>
</dbReference>
<evidence type="ECO:0000313" key="19">
    <source>
        <dbReference type="Proteomes" id="UP000515159"/>
    </source>
</evidence>
<evidence type="ECO:0000256" key="6">
    <source>
        <dbReference type="ARBA" id="ARBA00021164"/>
    </source>
</evidence>
<dbReference type="UniPathway" id="UPA00135">
    <property type="reaction ID" value="UER00197"/>
</dbReference>
<comment type="pathway">
    <text evidence="2 17">Amino-acid biosynthesis; L-serine biosynthesis; L-serine from 3-phospho-D-glycerate: step 2/3.</text>
</comment>